<feature type="compositionally biased region" description="Low complexity" evidence="1">
    <location>
        <begin position="385"/>
        <end position="394"/>
    </location>
</feature>
<feature type="region of interest" description="Disordered" evidence="1">
    <location>
        <begin position="1545"/>
        <end position="1771"/>
    </location>
</feature>
<feature type="transmembrane region" description="Helical" evidence="2">
    <location>
        <begin position="707"/>
        <end position="727"/>
    </location>
</feature>
<dbReference type="Proteomes" id="UP000807716">
    <property type="component" value="Unassembled WGS sequence"/>
</dbReference>
<feature type="transmembrane region" description="Helical" evidence="2">
    <location>
        <begin position="747"/>
        <end position="765"/>
    </location>
</feature>
<accession>A0A9P6PSX2</accession>
<feature type="compositionally biased region" description="Basic and acidic residues" evidence="1">
    <location>
        <begin position="1647"/>
        <end position="1656"/>
    </location>
</feature>
<feature type="compositionally biased region" description="Basic and acidic residues" evidence="1">
    <location>
        <begin position="351"/>
        <end position="365"/>
    </location>
</feature>
<feature type="compositionally biased region" description="Low complexity" evidence="1">
    <location>
        <begin position="1463"/>
        <end position="1481"/>
    </location>
</feature>
<protein>
    <submittedName>
        <fullName evidence="3">Uncharacterized protein</fullName>
    </submittedName>
</protein>
<feature type="transmembrane region" description="Helical" evidence="2">
    <location>
        <begin position="509"/>
        <end position="531"/>
    </location>
</feature>
<name>A0A9P6PSX2_9FUNG</name>
<feature type="compositionally biased region" description="Low complexity" evidence="1">
    <location>
        <begin position="38"/>
        <end position="50"/>
    </location>
</feature>
<feature type="compositionally biased region" description="Polar residues" evidence="1">
    <location>
        <begin position="228"/>
        <end position="239"/>
    </location>
</feature>
<feature type="transmembrane region" description="Helical" evidence="2">
    <location>
        <begin position="562"/>
        <end position="581"/>
    </location>
</feature>
<sequence length="1809" mass="201266">MVGSSPQTGDAANVYHQRRNKTSVDDGEMRLDWHTKASSNSRSHRNSSGSDIIYAVVKGAPSRTSVPKLAGATGSGTSDEESRARSSAAAIGADTRTDGYDGDAVLGNPEDRVPPRRRAVAVTGGASSNLTSSTSHPPPAPSASSVALIELKRLSTQSISSTSSDTTLASSGSSNPLFDERDVEESTTLLDHELAEEAMPLQPPGIEPPPQKSSRPNKAHPDTDPQHKVSSPADSLNQERLQRAKSLLAGSKKLGEEAKSRGAASKASGIETPMATIRTSMDPSTSALDNADPLFQPTAPLVTFPVLDAYLASLKPPNFSVIPESVEEDGDTSASGKSSSSSPLKDGALFKSKDERPPPVPEKPKSTMAVRASTVDSTASKDSKSSSASKGSSKSKNEKPDPRKGMFPPLDKVPVGVSLDELKANITKPAGFFDQELQNVLLTSTADGIMSGESTNIGISWMRFEIVRDFLQYMGLYLSVSGNSYSDQKWLYASVNVIPAAASLDLSRVLGYGGIFLALFGLVAAIAMYTFKIMTKTDPNDDIEGLEVSSWSLRSKAKRIETIAIVFLLTTIYLPLAKFALDALVWSDTMWAVKNPYKTTDKPTWEPLGPADIFRAPDDFCYVTSMRIQDLNLAYVIIPLAVSIIIVNTIYFPLAVRRLVVVNLPRVDKYTEQGDQRLDPDEEYKRITNQDTCPYNFLYNGYRRECGTYKVSVMFTKLLAVVIVVIFSKDNCIFRNTNRMVIEAIRASLQILLTIGLIVRHYMVQPYLYQSQNISEYCTRACSVATSLLGLLIVVRAGPVNLLGILLTSTYVVMCVIVIWFVVRQTQKFQMFLKQLQRRLDFSLEIYNPRLNYAKHIKRRVWQETWTTVLLTAKTFKMPTDKVVAYSQSPHRPPYLLNFTGTVAERHVENLKIIRQIGLRNYTRACRFLTPAILRKRTMILREYVGPDMYYAPELMASNVKTYFGKAYVVPFPFSVVFVYDESSVVVTLVREKELDRYLQQNQDAEIQRRREIRQQLRALDGKFVIRPFIETRSGTSHHRQREREDQGGSMEMSLVNAPISYKRGLFTIHRKKTSTWKGHNMNPGFSVTITYTDGEISDPQGSPQLFHETTIGHSIIGITRDFQVTPALAKLLRDNHELIRRNLPKVHKVMRAYKDHYRREAHHKDETLSYGFFLNIYDNPTLRQSELGPVLMATEENSLLRFPDRELTTTIQFLYERMAMVHSSICHQWWYLFWDDLYRKNHEEIPQLIPASFSPAFPTSICYQPMPRAELEQFLEKHGCWLKHGRSGFMHVGVLNRIYAFLNRLVFEDMRLRRCQRQQKPWQRLVAGSSSGPGSQQGSQQQQPQQQRWWYGPQGQGDDLCFEKYWEISTAERTRIKNLWVVAEARVDSDGSIKKIYRTSNSNEGQDDQPASGGTGTIKRKPSRRILGWFDSITPRRHPSHKVPNYSKDEEDGGGGGGNGAPAGAASETSAPPPSSSSSGKGKDSDSPGKDSSNDNTNAPGTTTTTTGTVRRRRSGIISLGYIIPQTLQQKAAMFSELIIGGSKDVIGDSDEEDDLGPPTERDRLGSSYARYRPHNGRVQMGTITEGAEDEEEREGDDEDGYGSDEEDEDGHHHGLQQRRDTELTPDPSVSGRSSNKSSSRRHHHPLDSRGEDGPKNPFMTPDNTLRAPRLVTPSSRHELVRTSSEQTIVGNPFLTEAEVLDRKKKRDERNRQASQEADAGRGGAGDNAETQLLLDYGAPARDASGANEVTDGALRPREGRGDGGWTRVDMTKKSELHQQQIGAANDEDAGIASDSMSIASMSSEDFW</sequence>
<feature type="region of interest" description="Disordered" evidence="1">
    <location>
        <begin position="1"/>
        <end position="291"/>
    </location>
</feature>
<comment type="caution">
    <text evidence="3">The sequence shown here is derived from an EMBL/GenBank/DDBJ whole genome shotgun (WGS) entry which is preliminary data.</text>
</comment>
<feature type="compositionally biased region" description="Basic and acidic residues" evidence="1">
    <location>
        <begin position="395"/>
        <end position="404"/>
    </location>
</feature>
<feature type="region of interest" description="Disordered" evidence="1">
    <location>
        <begin position="1324"/>
        <end position="1351"/>
    </location>
</feature>
<feature type="region of interest" description="Disordered" evidence="1">
    <location>
        <begin position="1398"/>
        <end position="1515"/>
    </location>
</feature>
<feature type="compositionally biased region" description="Low complexity" evidence="1">
    <location>
        <begin position="1793"/>
        <end position="1809"/>
    </location>
</feature>
<evidence type="ECO:0000256" key="1">
    <source>
        <dbReference type="SAM" id="MobiDB-lite"/>
    </source>
</evidence>
<evidence type="ECO:0000256" key="2">
    <source>
        <dbReference type="SAM" id="Phobius"/>
    </source>
</evidence>
<feature type="compositionally biased region" description="Polar residues" evidence="1">
    <location>
        <begin position="277"/>
        <end position="288"/>
    </location>
</feature>
<feature type="compositionally biased region" description="Low complexity" evidence="1">
    <location>
        <begin position="1329"/>
        <end position="1351"/>
    </location>
</feature>
<proteinExistence type="predicted"/>
<feature type="compositionally biased region" description="Low complexity" evidence="1">
    <location>
        <begin position="155"/>
        <end position="174"/>
    </location>
</feature>
<reference evidence="3" key="1">
    <citation type="journal article" date="2020" name="Fungal Divers.">
        <title>Resolving the Mortierellaceae phylogeny through synthesis of multi-gene phylogenetics and phylogenomics.</title>
        <authorList>
            <person name="Vandepol N."/>
            <person name="Liber J."/>
            <person name="Desiro A."/>
            <person name="Na H."/>
            <person name="Kennedy M."/>
            <person name="Barry K."/>
            <person name="Grigoriev I.V."/>
            <person name="Miller A.N."/>
            <person name="O'Donnell K."/>
            <person name="Stajich J.E."/>
            <person name="Bonito G."/>
        </authorList>
    </citation>
    <scope>NUCLEOTIDE SEQUENCE</scope>
    <source>
        <strain evidence="3">BC1065</strain>
    </source>
</reference>
<feature type="compositionally biased region" description="Polar residues" evidence="1">
    <location>
        <begin position="1"/>
        <end position="10"/>
    </location>
</feature>
<feature type="transmembrane region" description="Helical" evidence="2">
    <location>
        <begin position="803"/>
        <end position="823"/>
    </location>
</feature>
<keyword evidence="2" id="KW-0472">Membrane</keyword>
<dbReference type="OrthoDB" id="10261361at2759"/>
<dbReference type="EMBL" id="JAAAJB010000588">
    <property type="protein sequence ID" value="KAG0253358.1"/>
    <property type="molecule type" value="Genomic_DNA"/>
</dbReference>
<keyword evidence="2" id="KW-0812">Transmembrane</keyword>
<feature type="compositionally biased region" description="Pro residues" evidence="1">
    <location>
        <begin position="201"/>
        <end position="211"/>
    </location>
</feature>
<feature type="transmembrane region" description="Helical" evidence="2">
    <location>
        <begin position="633"/>
        <end position="656"/>
    </location>
</feature>
<organism evidence="3 4">
    <name type="scientific">Actinomortierella ambigua</name>
    <dbReference type="NCBI Taxonomy" id="1343610"/>
    <lineage>
        <taxon>Eukaryota</taxon>
        <taxon>Fungi</taxon>
        <taxon>Fungi incertae sedis</taxon>
        <taxon>Mucoromycota</taxon>
        <taxon>Mortierellomycotina</taxon>
        <taxon>Mortierellomycetes</taxon>
        <taxon>Mortierellales</taxon>
        <taxon>Mortierellaceae</taxon>
        <taxon>Actinomortierella</taxon>
    </lineage>
</organism>
<feature type="compositionally biased region" description="Acidic residues" evidence="1">
    <location>
        <begin position="1588"/>
        <end position="1610"/>
    </location>
</feature>
<feature type="region of interest" description="Disordered" evidence="1">
    <location>
        <begin position="1787"/>
        <end position="1809"/>
    </location>
</feature>
<feature type="compositionally biased region" description="Basic and acidic residues" evidence="1">
    <location>
        <begin position="1611"/>
        <end position="1624"/>
    </location>
</feature>
<keyword evidence="2" id="KW-1133">Transmembrane helix</keyword>
<evidence type="ECO:0000313" key="3">
    <source>
        <dbReference type="EMBL" id="KAG0253358.1"/>
    </source>
</evidence>
<evidence type="ECO:0000313" key="4">
    <source>
        <dbReference type="Proteomes" id="UP000807716"/>
    </source>
</evidence>
<keyword evidence="4" id="KW-1185">Reference proteome</keyword>
<feature type="compositionally biased region" description="Low complexity" evidence="1">
    <location>
        <begin position="1630"/>
        <end position="1639"/>
    </location>
</feature>
<feature type="compositionally biased region" description="Low complexity" evidence="1">
    <location>
        <begin position="333"/>
        <end position="342"/>
    </location>
</feature>
<feature type="compositionally biased region" description="Basic and acidic residues" evidence="1">
    <location>
        <begin position="1482"/>
        <end position="1494"/>
    </location>
</feature>
<gene>
    <name evidence="3" type="ORF">DFQ27_007447</name>
</gene>
<feature type="region of interest" description="Disordered" evidence="1">
    <location>
        <begin position="322"/>
        <end position="410"/>
    </location>
</feature>
<feature type="compositionally biased region" description="Basic and acidic residues" evidence="1">
    <location>
        <begin position="22"/>
        <end position="35"/>
    </location>
</feature>